<accession>A0ABS6Z001</accession>
<dbReference type="SUPFAM" id="SSF52540">
    <property type="entry name" value="P-loop containing nucleoside triphosphate hydrolases"/>
    <property type="match status" value="1"/>
</dbReference>
<proteinExistence type="predicted"/>
<dbReference type="EMBL" id="WTFF01000013">
    <property type="protein sequence ID" value="MBW5481061.1"/>
    <property type="molecule type" value="Genomic_DNA"/>
</dbReference>
<dbReference type="RefSeq" id="WP_219664948.1">
    <property type="nucleotide sequence ID" value="NZ_WTFF01000013.1"/>
</dbReference>
<name>A0ABS6Z001_9ACTN</name>
<dbReference type="Gene3D" id="3.40.50.300">
    <property type="entry name" value="P-loop containing nucleotide triphosphate hydrolases"/>
    <property type="match status" value="1"/>
</dbReference>
<organism evidence="1 2">
    <name type="scientific">Streptomyces bambusae</name>
    <dbReference type="NCBI Taxonomy" id="1550616"/>
    <lineage>
        <taxon>Bacteria</taxon>
        <taxon>Bacillati</taxon>
        <taxon>Actinomycetota</taxon>
        <taxon>Actinomycetes</taxon>
        <taxon>Kitasatosporales</taxon>
        <taxon>Streptomycetaceae</taxon>
        <taxon>Streptomyces</taxon>
    </lineage>
</organism>
<evidence type="ECO:0000313" key="1">
    <source>
        <dbReference type="EMBL" id="MBW5481061.1"/>
    </source>
</evidence>
<dbReference type="PANTHER" id="PTHR37807:SF3">
    <property type="entry name" value="OS07G0160300 PROTEIN"/>
    <property type="match status" value="1"/>
</dbReference>
<dbReference type="Proteomes" id="UP000812013">
    <property type="component" value="Unassembled WGS sequence"/>
</dbReference>
<sequence>MIDNAFVIVSGLPASGKSTLARRLAAELGLPVIDKDVILESLYDSLGIGDQAWRYRLSRASDDILFALAADAGRAVLVNWWHRDTAPARLHQLDAQLVEVFCDCDTGLVAERFRTRKRHPGHLDQDLTREEISDRVAAWAAHPGPLGLGGHALIVDTAQPVDITTLAEEVDALTAGTQR</sequence>
<evidence type="ECO:0000313" key="2">
    <source>
        <dbReference type="Proteomes" id="UP000812013"/>
    </source>
</evidence>
<dbReference type="InterPro" id="IPR027417">
    <property type="entry name" value="P-loop_NTPase"/>
</dbReference>
<protein>
    <submittedName>
        <fullName evidence="1">AAA family ATPase</fullName>
    </submittedName>
</protein>
<comment type="caution">
    <text evidence="1">The sequence shown here is derived from an EMBL/GenBank/DDBJ whole genome shotgun (WGS) entry which is preliminary data.</text>
</comment>
<reference evidence="1 2" key="1">
    <citation type="submission" date="2019-12" db="EMBL/GenBank/DDBJ databases">
        <title>Genome sequence of Streptomyces bambusae.</title>
        <authorList>
            <person name="Bansal K."/>
            <person name="Choksket S."/>
            <person name="Korpole S."/>
            <person name="Patil P.B."/>
        </authorList>
    </citation>
    <scope>NUCLEOTIDE SEQUENCE [LARGE SCALE GENOMIC DNA]</scope>
    <source>
        <strain evidence="1 2">SK60</strain>
    </source>
</reference>
<dbReference type="PANTHER" id="PTHR37807">
    <property type="entry name" value="OS07G0160300 PROTEIN"/>
    <property type="match status" value="1"/>
</dbReference>
<keyword evidence="2" id="KW-1185">Reference proteome</keyword>
<gene>
    <name evidence="1" type="ORF">GPJ59_03955</name>
</gene>
<dbReference type="Pfam" id="PF13671">
    <property type="entry name" value="AAA_33"/>
    <property type="match status" value="1"/>
</dbReference>